<dbReference type="Gene3D" id="3.30.450.40">
    <property type="match status" value="1"/>
</dbReference>
<dbReference type="Pfam" id="PF09339">
    <property type="entry name" value="HTH_IclR"/>
    <property type="match status" value="1"/>
</dbReference>
<dbReference type="PROSITE" id="PS51077">
    <property type="entry name" value="HTH_ICLR"/>
    <property type="match status" value="1"/>
</dbReference>
<dbReference type="InterPro" id="IPR012794">
    <property type="entry name" value="PcaR_PcaU"/>
</dbReference>
<sequence length="287" mass="30891">MAAIKTTSEPRPESRTESISAGSDRDHVQSLERGLALLLAFDAEHPEPTLTELAQLTGYSRPAVRRFLITLERLGYVSSRAGRWSLTPRVLLIGQHYTESHALVAVAQPHLLALAEQTGESASLAVLDSGEVAYVARVPVRRIMSINVQVGTRVPAHATSMGRVLLAWAPAGVVDEVLTRHPPRALTARTTTDPVALRNLLHEVRAQGFAVVSGELESGLLSAAVPVRDRSGTVVAALASSTSTGRASEQVLRRDTVPLLLEAADRIGTELGHRRQTQRSVPSEGFY</sequence>
<evidence type="ECO:0000313" key="7">
    <source>
        <dbReference type="EMBL" id="PWJ54138.1"/>
    </source>
</evidence>
<dbReference type="SMART" id="SM00346">
    <property type="entry name" value="HTH_ICLR"/>
    <property type="match status" value="1"/>
</dbReference>
<evidence type="ECO:0000259" key="5">
    <source>
        <dbReference type="PROSITE" id="PS51077"/>
    </source>
</evidence>
<dbReference type="AlphaFoldDB" id="A0A316AAC5"/>
<dbReference type="InterPro" id="IPR029016">
    <property type="entry name" value="GAF-like_dom_sf"/>
</dbReference>
<evidence type="ECO:0000256" key="4">
    <source>
        <dbReference type="SAM" id="MobiDB-lite"/>
    </source>
</evidence>
<dbReference type="InterPro" id="IPR014757">
    <property type="entry name" value="Tscrpt_reg_IclR_C"/>
</dbReference>
<dbReference type="GO" id="GO:0046278">
    <property type="term" value="P:3,4-dihydroxybenzoate metabolic process"/>
    <property type="evidence" value="ECO:0007669"/>
    <property type="project" value="InterPro"/>
</dbReference>
<dbReference type="NCBIfam" id="TIGR02431">
    <property type="entry name" value="pcaR_pcaU"/>
    <property type="match status" value="1"/>
</dbReference>
<dbReference type="InterPro" id="IPR036388">
    <property type="entry name" value="WH-like_DNA-bd_sf"/>
</dbReference>
<reference evidence="7 8" key="1">
    <citation type="submission" date="2018-03" db="EMBL/GenBank/DDBJ databases">
        <title>Genomic Encyclopedia of Archaeal and Bacterial Type Strains, Phase II (KMG-II): from individual species to whole genera.</title>
        <authorList>
            <person name="Goeker M."/>
        </authorList>
    </citation>
    <scope>NUCLEOTIDE SEQUENCE [LARGE SCALE GENOMIC DNA]</scope>
    <source>
        <strain evidence="7 8">DSM 44889</strain>
    </source>
</reference>
<keyword evidence="2" id="KW-0238">DNA-binding</keyword>
<dbReference type="Proteomes" id="UP000245469">
    <property type="component" value="Unassembled WGS sequence"/>
</dbReference>
<evidence type="ECO:0000259" key="6">
    <source>
        <dbReference type="PROSITE" id="PS51078"/>
    </source>
</evidence>
<evidence type="ECO:0000256" key="3">
    <source>
        <dbReference type="ARBA" id="ARBA00023163"/>
    </source>
</evidence>
<dbReference type="PANTHER" id="PTHR30136">
    <property type="entry name" value="HELIX-TURN-HELIX TRANSCRIPTIONAL REGULATOR, ICLR FAMILY"/>
    <property type="match status" value="1"/>
</dbReference>
<feature type="region of interest" description="Disordered" evidence="4">
    <location>
        <begin position="1"/>
        <end position="27"/>
    </location>
</feature>
<dbReference type="GO" id="GO:0045893">
    <property type="term" value="P:positive regulation of DNA-templated transcription"/>
    <property type="evidence" value="ECO:0007669"/>
    <property type="project" value="InterPro"/>
</dbReference>
<dbReference type="GO" id="GO:0003677">
    <property type="term" value="F:DNA binding"/>
    <property type="evidence" value="ECO:0007669"/>
    <property type="project" value="UniProtKB-KW"/>
</dbReference>
<dbReference type="Pfam" id="PF01614">
    <property type="entry name" value="IclR_C"/>
    <property type="match status" value="1"/>
</dbReference>
<keyword evidence="8" id="KW-1185">Reference proteome</keyword>
<feature type="domain" description="HTH iclR-type" evidence="5">
    <location>
        <begin position="28"/>
        <end position="88"/>
    </location>
</feature>
<dbReference type="Gene3D" id="1.10.10.10">
    <property type="entry name" value="Winged helix-like DNA-binding domain superfamily/Winged helix DNA-binding domain"/>
    <property type="match status" value="1"/>
</dbReference>
<dbReference type="EMBL" id="QGDQ01000008">
    <property type="protein sequence ID" value="PWJ54138.1"/>
    <property type="molecule type" value="Genomic_DNA"/>
</dbReference>
<dbReference type="GO" id="GO:0045892">
    <property type="term" value="P:negative regulation of DNA-templated transcription"/>
    <property type="evidence" value="ECO:0007669"/>
    <property type="project" value="TreeGrafter"/>
</dbReference>
<gene>
    <name evidence="7" type="ORF">BXY45_10845</name>
</gene>
<dbReference type="PROSITE" id="PS51078">
    <property type="entry name" value="ICLR_ED"/>
    <property type="match status" value="1"/>
</dbReference>
<dbReference type="InterPro" id="IPR005471">
    <property type="entry name" value="Tscrpt_reg_IclR_N"/>
</dbReference>
<protein>
    <submittedName>
        <fullName evidence="7">IclR family transcriptional regulator</fullName>
    </submittedName>
</protein>
<dbReference type="InterPro" id="IPR036390">
    <property type="entry name" value="WH_DNA-bd_sf"/>
</dbReference>
<evidence type="ECO:0000256" key="2">
    <source>
        <dbReference type="ARBA" id="ARBA00023125"/>
    </source>
</evidence>
<keyword evidence="1" id="KW-0805">Transcription regulation</keyword>
<evidence type="ECO:0000256" key="1">
    <source>
        <dbReference type="ARBA" id="ARBA00023015"/>
    </source>
</evidence>
<dbReference type="SUPFAM" id="SSF55781">
    <property type="entry name" value="GAF domain-like"/>
    <property type="match status" value="1"/>
</dbReference>
<dbReference type="GO" id="GO:0003700">
    <property type="term" value="F:DNA-binding transcription factor activity"/>
    <property type="evidence" value="ECO:0007669"/>
    <property type="project" value="TreeGrafter"/>
</dbReference>
<dbReference type="InterPro" id="IPR050707">
    <property type="entry name" value="HTH_MetabolicPath_Reg"/>
</dbReference>
<feature type="domain" description="IclR-ED" evidence="6">
    <location>
        <begin position="89"/>
        <end position="273"/>
    </location>
</feature>
<comment type="caution">
    <text evidence="7">The sequence shown here is derived from an EMBL/GenBank/DDBJ whole genome shotgun (WGS) entry which is preliminary data.</text>
</comment>
<proteinExistence type="predicted"/>
<accession>A0A316AAC5</accession>
<evidence type="ECO:0000313" key="8">
    <source>
        <dbReference type="Proteomes" id="UP000245469"/>
    </source>
</evidence>
<organism evidence="7 8">
    <name type="scientific">Quadrisphaera granulorum</name>
    <dbReference type="NCBI Taxonomy" id="317664"/>
    <lineage>
        <taxon>Bacteria</taxon>
        <taxon>Bacillati</taxon>
        <taxon>Actinomycetota</taxon>
        <taxon>Actinomycetes</taxon>
        <taxon>Kineosporiales</taxon>
        <taxon>Kineosporiaceae</taxon>
        <taxon>Quadrisphaera</taxon>
    </lineage>
</organism>
<name>A0A316AAC5_9ACTN</name>
<dbReference type="SUPFAM" id="SSF46785">
    <property type="entry name" value="Winged helix' DNA-binding domain"/>
    <property type="match status" value="1"/>
</dbReference>
<dbReference type="PANTHER" id="PTHR30136:SF34">
    <property type="entry name" value="TRANSCRIPTIONAL REGULATOR"/>
    <property type="match status" value="1"/>
</dbReference>
<keyword evidence="3" id="KW-0804">Transcription</keyword>